<gene>
    <name evidence="1" type="ORF">PGT21_005547</name>
</gene>
<comment type="caution">
    <text evidence="1">The sequence shown here is derived from an EMBL/GenBank/DDBJ whole genome shotgun (WGS) entry which is preliminary data.</text>
</comment>
<reference evidence="1 2" key="1">
    <citation type="submission" date="2019-05" db="EMBL/GenBank/DDBJ databases">
        <title>Emergence of the Ug99 lineage of the wheat stem rust pathogen through somatic hybridization.</title>
        <authorList>
            <person name="Li F."/>
            <person name="Upadhyaya N.M."/>
            <person name="Sperschneider J."/>
            <person name="Matny O."/>
            <person name="Nguyen-Phuc H."/>
            <person name="Mago R."/>
            <person name="Raley C."/>
            <person name="Miller M.E."/>
            <person name="Silverstein K.A.T."/>
            <person name="Henningsen E."/>
            <person name="Hirsch C.D."/>
            <person name="Visser B."/>
            <person name="Pretorius Z.A."/>
            <person name="Steffenson B.J."/>
            <person name="Schwessinger B."/>
            <person name="Dodds P.N."/>
            <person name="Figueroa M."/>
        </authorList>
    </citation>
    <scope>NUCLEOTIDE SEQUENCE [LARGE SCALE GENOMIC DNA]</scope>
    <source>
        <strain evidence="1">21-0</strain>
    </source>
</reference>
<organism evidence="1 2">
    <name type="scientific">Puccinia graminis f. sp. tritici</name>
    <dbReference type="NCBI Taxonomy" id="56615"/>
    <lineage>
        <taxon>Eukaryota</taxon>
        <taxon>Fungi</taxon>
        <taxon>Dikarya</taxon>
        <taxon>Basidiomycota</taxon>
        <taxon>Pucciniomycotina</taxon>
        <taxon>Pucciniomycetes</taxon>
        <taxon>Pucciniales</taxon>
        <taxon>Pucciniaceae</taxon>
        <taxon>Puccinia</taxon>
    </lineage>
</organism>
<keyword evidence="2" id="KW-1185">Reference proteome</keyword>
<sequence length="77" mass="8656">MQISYLLFPMAKAYGFASSGLSCHHLNRSPHSLTALLSLPCHRTCDIRDCQNFSCPRSTFHCHGTTWRHSACSSRSK</sequence>
<dbReference type="Proteomes" id="UP000324748">
    <property type="component" value="Unassembled WGS sequence"/>
</dbReference>
<proteinExistence type="predicted"/>
<evidence type="ECO:0000313" key="1">
    <source>
        <dbReference type="EMBL" id="KAA1117377.1"/>
    </source>
</evidence>
<evidence type="ECO:0000313" key="2">
    <source>
        <dbReference type="Proteomes" id="UP000324748"/>
    </source>
</evidence>
<dbReference type="EMBL" id="VSWC01000002">
    <property type="protein sequence ID" value="KAA1117377.1"/>
    <property type="molecule type" value="Genomic_DNA"/>
</dbReference>
<protein>
    <submittedName>
        <fullName evidence="1">Uncharacterized protein</fullName>
    </submittedName>
</protein>
<name>A0A5B0QVQ1_PUCGR</name>
<accession>A0A5B0QVQ1</accession>
<dbReference type="AlphaFoldDB" id="A0A5B0QVQ1"/>